<gene>
    <name evidence="8" type="primary">CrtI</name>
    <name evidence="10" type="synonym">crtI</name>
    <name evidence="9" type="ORF">KsCSTR_17480</name>
    <name evidence="10" type="ORF">KSMBR1_0796</name>
    <name evidence="8" type="ORF">kuste3336</name>
</gene>
<dbReference type="GO" id="GO:0016491">
    <property type="term" value="F:oxidoreductase activity"/>
    <property type="evidence" value="ECO:0007669"/>
    <property type="project" value="UniProtKB-KW"/>
</dbReference>
<evidence type="ECO:0000259" key="7">
    <source>
        <dbReference type="Pfam" id="PF01593"/>
    </source>
</evidence>
<keyword evidence="6" id="KW-0812">Transmembrane</keyword>
<keyword evidence="9" id="KW-0413">Isomerase</keyword>
<dbReference type="InterPro" id="IPR052206">
    <property type="entry name" value="Retinol_saturase"/>
</dbReference>
<sequence>MKDFDVIVIGSGIGGLISAGTLVSKGMKTLLVEKNKIPGGLLASFKRKGFLFNSAVDCISGVAKGGYISNVLESLDVDSEINFVKLNPIRFSIFPDIRIPVDSNMNVYIERLIQLFPSEASGIKKLFNFMDGSFTLVQSMLDSFLSGKPGLGKATHEIFELRNISYKDLLRKYITNYRLTMVLSDRCPFIGLPPSRVSAFSMVNMIMSYFKLGAYRPIGGFQKLADILVKGIENKGGMVLLGNGADKILLENNNRCYGVRCENGNEYTSEFVVSSVDSHHTFGDLLGREFESIPTEMRKKTGISTSFFVVYAGVKGEVTEHSSVGYFPSYDMESFFSPKSSFKNDSTIGVTVASMEDKLLAPDACNTVVLHEMAEASDKEIDKSVCTGIVIKKAEKIIPGLKDKIIVLDSATPKSIERYTGNFNGSAFGWNQIPGFKNVKGYGINNLYIAGHWGEIGGGVLAAAYSGAKAAKEILTKESVTNGI</sequence>
<keyword evidence="1" id="KW-0285">Flavoprotein</keyword>
<proteinExistence type="predicted"/>
<dbReference type="InterPro" id="IPR002937">
    <property type="entry name" value="Amino_oxidase"/>
</dbReference>
<keyword evidence="5" id="KW-0520">NAD</keyword>
<name>Q1Q266_KUEST</name>
<evidence type="ECO:0000313" key="8">
    <source>
        <dbReference type="EMBL" id="CAJ74097.1"/>
    </source>
</evidence>
<dbReference type="PANTHER" id="PTHR46091">
    <property type="entry name" value="BLR7054 PROTEIN"/>
    <property type="match status" value="1"/>
</dbReference>
<dbReference type="OrthoDB" id="9814556at2"/>
<dbReference type="PANTHER" id="PTHR46091:SF3">
    <property type="entry name" value="AMINE OXIDASE DOMAIN-CONTAINING PROTEIN"/>
    <property type="match status" value="1"/>
</dbReference>
<keyword evidence="6" id="KW-1133">Transmembrane helix</keyword>
<reference evidence="9 12" key="5">
    <citation type="submission" date="2020-02" db="EMBL/GenBank/DDBJ databases">
        <title>Newly sequenced genome of strain CSTR1 showed variability in Candidatus Kuenenia stuttgartiensis genomes.</title>
        <authorList>
            <person name="Ding C."/>
            <person name="Adrian L."/>
        </authorList>
    </citation>
    <scope>NUCLEOTIDE SEQUENCE [LARGE SCALE GENOMIC DNA]</scope>
    <source>
        <strain evidence="9 12">CSTR1</strain>
    </source>
</reference>
<evidence type="ECO:0000313" key="11">
    <source>
        <dbReference type="Proteomes" id="UP000221734"/>
    </source>
</evidence>
<protein>
    <submittedName>
        <fullName evidence="9">Carotenoid cis-trans isomerase</fullName>
        <ecNumber evidence="9">5.2.-.-</ecNumber>
    </submittedName>
    <submittedName>
        <fullName evidence="8">Similar to phytoene dehydrogenase</fullName>
        <ecNumber evidence="8">1.14.99.-</ecNumber>
    </submittedName>
</protein>
<dbReference type="EC" id="1.14.99.-" evidence="8"/>
<keyword evidence="6" id="KW-0472">Membrane</keyword>
<reference evidence="11" key="3">
    <citation type="submission" date="2017-10" db="EMBL/GenBank/DDBJ databases">
        <authorList>
            <person name="Frank J."/>
        </authorList>
    </citation>
    <scope>NUCLEOTIDE SEQUENCE [LARGE SCALE GENOMIC DNA]</scope>
</reference>
<feature type="transmembrane region" description="Helical" evidence="6">
    <location>
        <begin position="6"/>
        <end position="24"/>
    </location>
</feature>
<dbReference type="Pfam" id="PF01593">
    <property type="entry name" value="Amino_oxidase"/>
    <property type="match status" value="1"/>
</dbReference>
<dbReference type="EMBL" id="CP049055">
    <property type="protein sequence ID" value="QII11127.1"/>
    <property type="molecule type" value="Genomic_DNA"/>
</dbReference>
<dbReference type="Gene3D" id="3.50.50.60">
    <property type="entry name" value="FAD/NAD(P)-binding domain"/>
    <property type="match status" value="2"/>
</dbReference>
<organism evidence="8">
    <name type="scientific">Kuenenia stuttgartiensis</name>
    <dbReference type="NCBI Taxonomy" id="174633"/>
    <lineage>
        <taxon>Bacteria</taxon>
        <taxon>Pseudomonadati</taxon>
        <taxon>Planctomycetota</taxon>
        <taxon>Candidatus Brocadiia</taxon>
        <taxon>Candidatus Brocadiales</taxon>
        <taxon>Candidatus Brocadiaceae</taxon>
        <taxon>Candidatus Kuenenia</taxon>
    </lineage>
</organism>
<accession>Q1Q266</accession>
<reference evidence="10" key="4">
    <citation type="submission" date="2017-10" db="EMBL/GenBank/DDBJ databases">
        <authorList>
            <person name="Banno H."/>
            <person name="Chua N.-H."/>
        </authorList>
    </citation>
    <scope>NUCLEOTIDE SEQUENCE [LARGE SCALE GENOMIC DNA]</scope>
    <source>
        <strain evidence="10">Kuenenia_mbr1_ru-nijmegen</strain>
    </source>
</reference>
<keyword evidence="2" id="KW-0732">Signal</keyword>
<dbReference type="InterPro" id="IPR036188">
    <property type="entry name" value="FAD/NAD-bd_sf"/>
</dbReference>
<reference evidence="8" key="1">
    <citation type="journal article" date="2006" name="Nature">
        <title>Deciphering the evolution and metabolism of an anammox bacterium from a community genome.</title>
        <authorList>
            <person name="Strous M."/>
            <person name="Pelletier E."/>
            <person name="Mangenot S."/>
            <person name="Rattei T."/>
            <person name="Lehner A."/>
            <person name="Taylor M.W."/>
            <person name="Horn M."/>
            <person name="Daims H."/>
            <person name="Bartol-Mavel D."/>
            <person name="Wincker P."/>
            <person name="Barbe V."/>
            <person name="Fonknechten N."/>
            <person name="Vallenet D."/>
            <person name="Segurens B."/>
            <person name="Schenowitz-Truong C."/>
            <person name="Medigue C."/>
            <person name="Collingro A."/>
            <person name="Snel B."/>
            <person name="Dutilh B.E."/>
            <person name="OpDenCamp H.J.M."/>
            <person name="vanDerDrift C."/>
            <person name="Cirpus I."/>
            <person name="vanDePas-Schoonen K.T."/>
            <person name="Harhangi H.R."/>
            <person name="vanNiftrik L."/>
            <person name="Schmid M."/>
            <person name="Keltjens J."/>
            <person name="vanDeVossenberg J."/>
            <person name="Kartal B."/>
            <person name="Meier H."/>
            <person name="Frishman D."/>
            <person name="Huynen M.A."/>
            <person name="Mewes H."/>
            <person name="Weissenbach J."/>
            <person name="Jetten M.S.M."/>
            <person name="Wagner M."/>
            <person name="LePaslier D."/>
        </authorList>
    </citation>
    <scope>NUCLEOTIDE SEQUENCE</scope>
</reference>
<evidence type="ECO:0000256" key="3">
    <source>
        <dbReference type="ARBA" id="ARBA00022827"/>
    </source>
</evidence>
<evidence type="ECO:0000256" key="2">
    <source>
        <dbReference type="ARBA" id="ARBA00022729"/>
    </source>
</evidence>
<evidence type="ECO:0000313" key="9">
    <source>
        <dbReference type="EMBL" id="QII11127.1"/>
    </source>
</evidence>
<dbReference type="Proteomes" id="UP000221734">
    <property type="component" value="Chromosome Kuenenia_stuttgartiensis_MBR1"/>
</dbReference>
<evidence type="ECO:0000256" key="4">
    <source>
        <dbReference type="ARBA" id="ARBA00022857"/>
    </source>
</evidence>
<feature type="domain" description="Amine oxidase" evidence="7">
    <location>
        <begin position="13"/>
        <end position="475"/>
    </location>
</feature>
<dbReference type="EMBL" id="LT934425">
    <property type="protein sequence ID" value="SOH03307.1"/>
    <property type="molecule type" value="Genomic_DNA"/>
</dbReference>
<dbReference type="AlphaFoldDB" id="Q1Q266"/>
<keyword evidence="3" id="KW-0274">FAD</keyword>
<evidence type="ECO:0000313" key="10">
    <source>
        <dbReference type="EMBL" id="SOH03307.1"/>
    </source>
</evidence>
<evidence type="ECO:0000256" key="5">
    <source>
        <dbReference type="ARBA" id="ARBA00023027"/>
    </source>
</evidence>
<dbReference type="EC" id="5.2.-.-" evidence="9"/>
<evidence type="ECO:0000256" key="6">
    <source>
        <dbReference type="SAM" id="Phobius"/>
    </source>
</evidence>
<keyword evidence="8" id="KW-0560">Oxidoreductase</keyword>
<dbReference type="GO" id="GO:0016853">
    <property type="term" value="F:isomerase activity"/>
    <property type="evidence" value="ECO:0007669"/>
    <property type="project" value="UniProtKB-KW"/>
</dbReference>
<dbReference type="Proteomes" id="UP000501926">
    <property type="component" value="Chromosome"/>
</dbReference>
<evidence type="ECO:0000256" key="1">
    <source>
        <dbReference type="ARBA" id="ARBA00022630"/>
    </source>
</evidence>
<dbReference type="KEGG" id="kst:KSMBR1_0796"/>
<keyword evidence="4" id="KW-0521">NADP</keyword>
<evidence type="ECO:0000313" key="12">
    <source>
        <dbReference type="Proteomes" id="UP000501926"/>
    </source>
</evidence>
<dbReference type="SUPFAM" id="SSF51905">
    <property type="entry name" value="FAD/NAD(P)-binding domain"/>
    <property type="match status" value="1"/>
</dbReference>
<dbReference type="EMBL" id="CT573071">
    <property type="protein sequence ID" value="CAJ74097.1"/>
    <property type="molecule type" value="Genomic_DNA"/>
</dbReference>
<dbReference type="RefSeq" id="WP_099324162.1">
    <property type="nucleotide sequence ID" value="NZ_CP049055.1"/>
</dbReference>
<keyword evidence="11" id="KW-1185">Reference proteome</keyword>
<reference evidence="8" key="2">
    <citation type="submission" date="2006-01" db="EMBL/GenBank/DDBJ databases">
        <authorList>
            <person name="Genoscope"/>
        </authorList>
    </citation>
    <scope>NUCLEOTIDE SEQUENCE</scope>
</reference>